<dbReference type="AlphaFoldDB" id="A0A151TP20"/>
<dbReference type="Gramene" id="C.cajan_21734.t">
    <property type="protein sequence ID" value="C.cajan_21734.t.cds1"/>
    <property type="gene ID" value="C.cajan_21734"/>
</dbReference>
<evidence type="ECO:0000313" key="1">
    <source>
        <dbReference type="EMBL" id="KYP68736.1"/>
    </source>
</evidence>
<keyword evidence="2" id="KW-1185">Reference proteome</keyword>
<proteinExistence type="predicted"/>
<organism evidence="1 2">
    <name type="scientific">Cajanus cajan</name>
    <name type="common">Pigeon pea</name>
    <name type="synonym">Cajanus indicus</name>
    <dbReference type="NCBI Taxonomy" id="3821"/>
    <lineage>
        <taxon>Eukaryota</taxon>
        <taxon>Viridiplantae</taxon>
        <taxon>Streptophyta</taxon>
        <taxon>Embryophyta</taxon>
        <taxon>Tracheophyta</taxon>
        <taxon>Spermatophyta</taxon>
        <taxon>Magnoliopsida</taxon>
        <taxon>eudicotyledons</taxon>
        <taxon>Gunneridae</taxon>
        <taxon>Pentapetalae</taxon>
        <taxon>rosids</taxon>
        <taxon>fabids</taxon>
        <taxon>Fabales</taxon>
        <taxon>Fabaceae</taxon>
        <taxon>Papilionoideae</taxon>
        <taxon>50 kb inversion clade</taxon>
        <taxon>NPAAA clade</taxon>
        <taxon>indigoferoid/millettioid clade</taxon>
        <taxon>Phaseoleae</taxon>
        <taxon>Cajanus</taxon>
    </lineage>
</organism>
<sequence>MYNTNIINLKMLQGPLPNEFKKLEGTIFQVQGLKPISLQYKLVQTDCFHIHTLQR</sequence>
<protein>
    <submittedName>
        <fullName evidence="1">Uncharacterized protein</fullName>
    </submittedName>
</protein>
<dbReference type="Proteomes" id="UP000075243">
    <property type="component" value="Chromosome 4"/>
</dbReference>
<name>A0A151TP20_CAJCA</name>
<accession>A0A151TP20</accession>
<reference evidence="1 2" key="1">
    <citation type="journal article" date="2012" name="Nat. Biotechnol.">
        <title>Draft genome sequence of pigeonpea (Cajanus cajan), an orphan legume crop of resource-poor farmers.</title>
        <authorList>
            <person name="Varshney R.K."/>
            <person name="Chen W."/>
            <person name="Li Y."/>
            <person name="Bharti A.K."/>
            <person name="Saxena R.K."/>
            <person name="Schlueter J.A."/>
            <person name="Donoghue M.T."/>
            <person name="Azam S."/>
            <person name="Fan G."/>
            <person name="Whaley A.M."/>
            <person name="Farmer A.D."/>
            <person name="Sheridan J."/>
            <person name="Iwata A."/>
            <person name="Tuteja R."/>
            <person name="Penmetsa R.V."/>
            <person name="Wu W."/>
            <person name="Upadhyaya H.D."/>
            <person name="Yang S.P."/>
            <person name="Shah T."/>
            <person name="Saxena K.B."/>
            <person name="Michael T."/>
            <person name="McCombie W.R."/>
            <person name="Yang B."/>
            <person name="Zhang G."/>
            <person name="Yang H."/>
            <person name="Wang J."/>
            <person name="Spillane C."/>
            <person name="Cook D.R."/>
            <person name="May G.D."/>
            <person name="Xu X."/>
            <person name="Jackson S.A."/>
        </authorList>
    </citation>
    <scope>NUCLEOTIDE SEQUENCE [LARGE SCALE GENOMIC DNA]</scope>
    <source>
        <strain evidence="2">cv. Asha</strain>
    </source>
</reference>
<dbReference type="EMBL" id="CM003606">
    <property type="protein sequence ID" value="KYP68736.1"/>
    <property type="molecule type" value="Genomic_DNA"/>
</dbReference>
<gene>
    <name evidence="1" type="ORF">KK1_022377</name>
</gene>
<evidence type="ECO:0000313" key="2">
    <source>
        <dbReference type="Proteomes" id="UP000075243"/>
    </source>
</evidence>
<dbReference type="OMA" id="LAIFQMQ"/>